<name>B6AS83_9BACT</name>
<protein>
    <submittedName>
        <fullName evidence="1">Uncharacterized protein</fullName>
    </submittedName>
</protein>
<accession>B6AS83</accession>
<proteinExistence type="predicted"/>
<sequence length="57" mass="6718">MFRLEDLKTIFQTFTSILKWRDDKKAMKRYEELLSDQENSPACEPVAKKESALIPVQ</sequence>
<reference evidence="1" key="1">
    <citation type="journal article" date="2004" name="Nature">
        <title>Community structure and metabolism through reconstruction of microbial genomes from the environment.</title>
        <authorList>
            <person name="Tyson G.W."/>
            <person name="Chapman J."/>
            <person name="Hugenholtz P."/>
            <person name="Allen E.E."/>
            <person name="Ram R.J."/>
            <person name="Richardson P.M."/>
            <person name="Solovyev V.V."/>
            <person name="Rubin E.M."/>
            <person name="Rokhsar D.S."/>
            <person name="Banfield J.F."/>
        </authorList>
    </citation>
    <scope>NUCLEOTIDE SEQUENCE [LARGE SCALE GENOMIC DNA]</scope>
</reference>
<organism evidence="1">
    <name type="scientific">Leptospirillum sp. Group II '5-way CG'</name>
    <dbReference type="NCBI Taxonomy" id="419541"/>
    <lineage>
        <taxon>Bacteria</taxon>
        <taxon>Pseudomonadati</taxon>
        <taxon>Nitrospirota</taxon>
        <taxon>Nitrospiria</taxon>
        <taxon>Nitrospirales</taxon>
        <taxon>Nitrospiraceae</taxon>
        <taxon>Leptospirillum</taxon>
    </lineage>
</organism>
<dbReference type="EMBL" id="DS995262">
    <property type="protein sequence ID" value="EDZ38299.1"/>
    <property type="molecule type" value="Genomic_DNA"/>
</dbReference>
<evidence type="ECO:0000313" key="1">
    <source>
        <dbReference type="EMBL" id="EDZ38299.1"/>
    </source>
</evidence>
<reference evidence="1" key="2">
    <citation type="journal article" date="2008" name="PLoS Biol.">
        <title>Population genomic analysis of strain variation in Leptospirillum group II bacteria involved in acid mine drainage formation.</title>
        <authorList>
            <person name="Simmons S.L."/>
            <person name="Dibartolo G."/>
            <person name="Denef V.J."/>
            <person name="Goltsman D.S."/>
            <person name="Thelen M.P."/>
            <person name="Banfield J.F."/>
        </authorList>
    </citation>
    <scope>NUCLEOTIDE SEQUENCE [LARGE SCALE GENOMIC DNA]</scope>
</reference>
<gene>
    <name evidence="1" type="ORF">CGL2_11278005</name>
</gene>
<dbReference type="AlphaFoldDB" id="B6AS83"/>